<accession>A0ABD2QEE5</accession>
<dbReference type="InterPro" id="IPR011009">
    <property type="entry name" value="Kinase-like_dom_sf"/>
</dbReference>
<organism evidence="1 2">
    <name type="scientific">Cichlidogyrus casuarinus</name>
    <dbReference type="NCBI Taxonomy" id="1844966"/>
    <lineage>
        <taxon>Eukaryota</taxon>
        <taxon>Metazoa</taxon>
        <taxon>Spiralia</taxon>
        <taxon>Lophotrochozoa</taxon>
        <taxon>Platyhelminthes</taxon>
        <taxon>Monogenea</taxon>
        <taxon>Monopisthocotylea</taxon>
        <taxon>Dactylogyridea</taxon>
        <taxon>Ancyrocephalidae</taxon>
        <taxon>Cichlidogyrus</taxon>
    </lineage>
</organism>
<name>A0ABD2QEE5_9PLAT</name>
<dbReference type="AlphaFoldDB" id="A0ABD2QEE5"/>
<dbReference type="SUPFAM" id="SSF56112">
    <property type="entry name" value="Protein kinase-like (PK-like)"/>
    <property type="match status" value="1"/>
</dbReference>
<proteinExistence type="predicted"/>
<reference evidence="1 2" key="1">
    <citation type="submission" date="2024-11" db="EMBL/GenBank/DDBJ databases">
        <title>Adaptive evolution of stress response genes in parasites aligns with host niche diversity.</title>
        <authorList>
            <person name="Hahn C."/>
            <person name="Resl P."/>
        </authorList>
    </citation>
    <scope>NUCLEOTIDE SEQUENCE [LARGE SCALE GENOMIC DNA]</scope>
    <source>
        <strain evidence="1">EGGRZ-B1_66</strain>
        <tissue evidence="1">Body</tissue>
    </source>
</reference>
<protein>
    <submittedName>
        <fullName evidence="1">Uncharacterized protein</fullName>
    </submittedName>
</protein>
<dbReference type="Proteomes" id="UP001626550">
    <property type="component" value="Unassembled WGS sequence"/>
</dbReference>
<gene>
    <name evidence="1" type="ORF">Ciccas_003702</name>
</gene>
<evidence type="ECO:0000313" key="2">
    <source>
        <dbReference type="Proteomes" id="UP001626550"/>
    </source>
</evidence>
<sequence>MLHFNPDKRITAAEALKMPYFTGPARPMFLHQTAITSDFNNHYYGSQPSSSTSTALKGNSLIGPQSAVYSRSSRHSMMPHINQTVVHQFNTKPCAIAALNTAYSSQPQALLTGVPTYSYGYDQVDARPQTSRTIAPARQKKTARYLNT</sequence>
<keyword evidence="2" id="KW-1185">Reference proteome</keyword>
<dbReference type="EMBL" id="JBJKFK010000352">
    <property type="protein sequence ID" value="KAL3317637.1"/>
    <property type="molecule type" value="Genomic_DNA"/>
</dbReference>
<comment type="caution">
    <text evidence="1">The sequence shown here is derived from an EMBL/GenBank/DDBJ whole genome shotgun (WGS) entry which is preliminary data.</text>
</comment>
<evidence type="ECO:0000313" key="1">
    <source>
        <dbReference type="EMBL" id="KAL3317637.1"/>
    </source>
</evidence>